<dbReference type="Proteomes" id="UP000031972">
    <property type="component" value="Unassembled WGS sequence"/>
</dbReference>
<keyword evidence="5 6" id="KW-0472">Membrane</keyword>
<evidence type="ECO:0000313" key="8">
    <source>
        <dbReference type="Proteomes" id="UP000031972"/>
    </source>
</evidence>
<sequence length="357" mass="39130">MAAGLLALVGLFGLAYTYMLPVLVGAVISFVLYYPSLWVHRYCRLPFAISIIITILGFCSLIAGFITVIGFLFWHDIVRFIEQIPGLFSKLSRAIEESISRLLPIIEEVETFLISKGLITRSSGDSFIHSLEDQALSFIKNTGEMLFIELSLFLSSLPGMAVGGVIALISAYFFIKEMAALKKVLKPFLGKSLSVHISSLSKAVKFYTWSYVQAQMLLTAITAAIALCGLLILNVSGAPAIAVFAAILDLIPIVGTSLLFIPWIFYCWVSGDMVMMTGLAITQVVITVSRQVLEPKIIGQTLGIHPFITFLIIYISFQSVGVMGVLFSPLLLLTISTLIKAGTIRLIWIYIKKGTIL</sequence>
<name>A0A0C2R7T0_9BACL</name>
<feature type="transmembrane region" description="Helical" evidence="6">
    <location>
        <begin position="297"/>
        <end position="317"/>
    </location>
</feature>
<evidence type="ECO:0000256" key="3">
    <source>
        <dbReference type="ARBA" id="ARBA00022692"/>
    </source>
</evidence>
<dbReference type="InterPro" id="IPR002549">
    <property type="entry name" value="AI-2E-like"/>
</dbReference>
<dbReference type="GO" id="GO:0016020">
    <property type="term" value="C:membrane"/>
    <property type="evidence" value="ECO:0007669"/>
    <property type="project" value="UniProtKB-SubCell"/>
</dbReference>
<dbReference type="PATRIC" id="fig|220754.4.peg.2992"/>
<comment type="caution">
    <text evidence="7">The sequence shown here is derived from an EMBL/GenBank/DDBJ whole genome shotgun (WGS) entry which is preliminary data.</text>
</comment>
<dbReference type="RefSeq" id="WP_052477130.1">
    <property type="nucleotide sequence ID" value="NZ_JXRR01000017.1"/>
</dbReference>
<keyword evidence="8" id="KW-1185">Reference proteome</keyword>
<dbReference type="GO" id="GO:0055085">
    <property type="term" value="P:transmembrane transport"/>
    <property type="evidence" value="ECO:0007669"/>
    <property type="project" value="TreeGrafter"/>
</dbReference>
<gene>
    <name evidence="7" type="ORF">KR50_29800</name>
</gene>
<comment type="similarity">
    <text evidence="2">Belongs to the autoinducer-2 exporter (AI-2E) (TC 2.A.86) family.</text>
</comment>
<organism evidence="7 8">
    <name type="scientific">Jeotgalibacillus campisalis</name>
    <dbReference type="NCBI Taxonomy" id="220754"/>
    <lineage>
        <taxon>Bacteria</taxon>
        <taxon>Bacillati</taxon>
        <taxon>Bacillota</taxon>
        <taxon>Bacilli</taxon>
        <taxon>Bacillales</taxon>
        <taxon>Caryophanaceae</taxon>
        <taxon>Jeotgalibacillus</taxon>
    </lineage>
</organism>
<feature type="transmembrane region" description="Helical" evidence="6">
    <location>
        <begin position="152"/>
        <end position="175"/>
    </location>
</feature>
<feature type="transmembrane region" description="Helical" evidence="6">
    <location>
        <begin position="6"/>
        <end position="33"/>
    </location>
</feature>
<dbReference type="Pfam" id="PF01594">
    <property type="entry name" value="AI-2E_transport"/>
    <property type="match status" value="1"/>
</dbReference>
<keyword evidence="3 6" id="KW-0812">Transmembrane</keyword>
<feature type="transmembrane region" description="Helical" evidence="6">
    <location>
        <begin position="45"/>
        <end position="74"/>
    </location>
</feature>
<reference evidence="7 8" key="1">
    <citation type="submission" date="2015-01" db="EMBL/GenBank/DDBJ databases">
        <title>Jeotgalibacillus campisalis genome sequencing.</title>
        <authorList>
            <person name="Goh K.M."/>
            <person name="Chan K.-G."/>
            <person name="Yaakop A.S."/>
            <person name="Ee R."/>
            <person name="Gan H.M."/>
            <person name="Chan C.S."/>
        </authorList>
    </citation>
    <scope>NUCLEOTIDE SEQUENCE [LARGE SCALE GENOMIC DNA]</scope>
    <source>
        <strain evidence="7 8">SF-57</strain>
    </source>
</reference>
<accession>A0A0C2R7T0</accession>
<dbReference type="EMBL" id="JXRR01000017">
    <property type="protein sequence ID" value="KIL46305.1"/>
    <property type="molecule type" value="Genomic_DNA"/>
</dbReference>
<feature type="transmembrane region" description="Helical" evidence="6">
    <location>
        <begin position="329"/>
        <end position="351"/>
    </location>
</feature>
<evidence type="ECO:0008006" key="9">
    <source>
        <dbReference type="Google" id="ProtNLM"/>
    </source>
</evidence>
<dbReference type="PANTHER" id="PTHR21716">
    <property type="entry name" value="TRANSMEMBRANE PROTEIN"/>
    <property type="match status" value="1"/>
</dbReference>
<feature type="transmembrane region" description="Helical" evidence="6">
    <location>
        <begin position="241"/>
        <end position="266"/>
    </location>
</feature>
<comment type="subcellular location">
    <subcellularLocation>
        <location evidence="1">Membrane</location>
        <topology evidence="1">Multi-pass membrane protein</topology>
    </subcellularLocation>
</comment>
<evidence type="ECO:0000256" key="6">
    <source>
        <dbReference type="SAM" id="Phobius"/>
    </source>
</evidence>
<evidence type="ECO:0000256" key="2">
    <source>
        <dbReference type="ARBA" id="ARBA00009773"/>
    </source>
</evidence>
<proteinExistence type="inferred from homology"/>
<keyword evidence="4 6" id="KW-1133">Transmembrane helix</keyword>
<protein>
    <recommendedName>
        <fullName evidence="9">Sporulation integral membrane protein YtvI</fullName>
    </recommendedName>
</protein>
<evidence type="ECO:0000313" key="7">
    <source>
        <dbReference type="EMBL" id="KIL46305.1"/>
    </source>
</evidence>
<evidence type="ECO:0000256" key="1">
    <source>
        <dbReference type="ARBA" id="ARBA00004141"/>
    </source>
</evidence>
<dbReference type="PANTHER" id="PTHR21716:SF68">
    <property type="entry name" value="TRANSPORT PROTEIN YTVI-RELATED"/>
    <property type="match status" value="1"/>
</dbReference>
<feature type="transmembrane region" description="Helical" evidence="6">
    <location>
        <begin position="216"/>
        <end position="235"/>
    </location>
</feature>
<evidence type="ECO:0000256" key="4">
    <source>
        <dbReference type="ARBA" id="ARBA00022989"/>
    </source>
</evidence>
<evidence type="ECO:0000256" key="5">
    <source>
        <dbReference type="ARBA" id="ARBA00023136"/>
    </source>
</evidence>
<dbReference type="AlphaFoldDB" id="A0A0C2R7T0"/>